<evidence type="ECO:0000313" key="6">
    <source>
        <dbReference type="Proteomes" id="UP001552299"/>
    </source>
</evidence>
<sequence>MAKKRKLDAKPETADFPEPDFVDEKTVKEEPETTLTSEALIEESPVPESGQSIKEEALSEEEFKAQALETSDIVPDTSGSAKPHPTDVVACGDDNEEEDSDPAFLEKLLAPFAKEQLISLLRDGALKHPDLRDSIRQSADADPAHRKVFVHGLGWNTTAETLTNIFGQYGDIEDCNAVVDKVTGKSKGYGFILFKHRSGARRALEEPQKKIGNRMAACQLASIGPVPAPPPVSPVSEYTQRKIYVSNVGADLDLQKLLQLFSKFGEIEEGPLGLDKTTGKPKGFCLFVYKSADSAKKALEEPHKNLEGHILHCQKAVDGPKHNKQGAYLPQGGGHHAGFHHGSTGFGARGPKIGRNGGVVLMGGMPSSVGGPSHLIVPPVASIGFNQTGQTINNGVHALKSTFGNQVGGAGGYTKTGGMGGYGASQMHGNYGGAVMGQGGAWTQ</sequence>
<dbReference type="InterPro" id="IPR050886">
    <property type="entry name" value="RNA-binding_reg"/>
</dbReference>
<dbReference type="PANTHER" id="PTHR48024:SF9">
    <property type="entry name" value="UBP1-ASSOCIATED PROTEINS 1A-RELATED"/>
    <property type="match status" value="1"/>
</dbReference>
<protein>
    <recommendedName>
        <fullName evidence="4">RRM domain-containing protein</fullName>
    </recommendedName>
</protein>
<dbReference type="EMBL" id="JANQDX010000015">
    <property type="protein sequence ID" value="KAL0911611.1"/>
    <property type="molecule type" value="Genomic_DNA"/>
</dbReference>
<dbReference type="InterPro" id="IPR000504">
    <property type="entry name" value="RRM_dom"/>
</dbReference>
<accession>A0ABD0UG83</accession>
<dbReference type="InterPro" id="IPR035979">
    <property type="entry name" value="RBD_domain_sf"/>
</dbReference>
<dbReference type="Gene3D" id="3.30.70.330">
    <property type="match status" value="2"/>
</dbReference>
<evidence type="ECO:0000256" key="3">
    <source>
        <dbReference type="SAM" id="MobiDB-lite"/>
    </source>
</evidence>
<dbReference type="AlphaFoldDB" id="A0ABD0UG83"/>
<dbReference type="InterPro" id="IPR012677">
    <property type="entry name" value="Nucleotide-bd_a/b_plait_sf"/>
</dbReference>
<comment type="caution">
    <text evidence="5">The sequence shown here is derived from an EMBL/GenBank/DDBJ whole genome shotgun (WGS) entry which is preliminary data.</text>
</comment>
<dbReference type="Pfam" id="PF00076">
    <property type="entry name" value="RRM_1"/>
    <property type="match status" value="2"/>
</dbReference>
<evidence type="ECO:0000256" key="2">
    <source>
        <dbReference type="PROSITE-ProRule" id="PRU00176"/>
    </source>
</evidence>
<feature type="domain" description="RRM" evidence="4">
    <location>
        <begin position="146"/>
        <end position="223"/>
    </location>
</feature>
<dbReference type="SMART" id="SM00360">
    <property type="entry name" value="RRM"/>
    <property type="match status" value="2"/>
</dbReference>
<evidence type="ECO:0000313" key="5">
    <source>
        <dbReference type="EMBL" id="KAL0911611.1"/>
    </source>
</evidence>
<evidence type="ECO:0000256" key="1">
    <source>
        <dbReference type="ARBA" id="ARBA00022884"/>
    </source>
</evidence>
<feature type="region of interest" description="Disordered" evidence="3">
    <location>
        <begin position="1"/>
        <end position="62"/>
    </location>
</feature>
<keyword evidence="1 2" id="KW-0694">RNA-binding</keyword>
<dbReference type="GO" id="GO:0003723">
    <property type="term" value="F:RNA binding"/>
    <property type="evidence" value="ECO:0007669"/>
    <property type="project" value="UniProtKB-UniRule"/>
</dbReference>
<proteinExistence type="predicted"/>
<dbReference type="PANTHER" id="PTHR48024">
    <property type="entry name" value="GEO13361P1-RELATED"/>
    <property type="match status" value="1"/>
</dbReference>
<feature type="domain" description="RRM" evidence="4">
    <location>
        <begin position="241"/>
        <end position="319"/>
    </location>
</feature>
<feature type="compositionally biased region" description="Basic and acidic residues" evidence="3">
    <location>
        <begin position="22"/>
        <end position="31"/>
    </location>
</feature>
<name>A0ABD0UG83_DENTH</name>
<reference evidence="5 6" key="1">
    <citation type="journal article" date="2024" name="Plant Biotechnol. J.">
        <title>Dendrobium thyrsiflorum genome and its molecular insights into genes involved in important horticultural traits.</title>
        <authorList>
            <person name="Chen B."/>
            <person name="Wang J.Y."/>
            <person name="Zheng P.J."/>
            <person name="Li K.L."/>
            <person name="Liang Y.M."/>
            <person name="Chen X.F."/>
            <person name="Zhang C."/>
            <person name="Zhao X."/>
            <person name="He X."/>
            <person name="Zhang G.Q."/>
            <person name="Liu Z.J."/>
            <person name="Xu Q."/>
        </authorList>
    </citation>
    <scope>NUCLEOTIDE SEQUENCE [LARGE SCALE GENOMIC DNA]</scope>
    <source>
        <strain evidence="5">GZMU011</strain>
    </source>
</reference>
<dbReference type="SUPFAM" id="SSF54928">
    <property type="entry name" value="RNA-binding domain, RBD"/>
    <property type="match status" value="2"/>
</dbReference>
<evidence type="ECO:0000259" key="4">
    <source>
        <dbReference type="PROSITE" id="PS50102"/>
    </source>
</evidence>
<keyword evidence="6" id="KW-1185">Reference proteome</keyword>
<gene>
    <name evidence="5" type="ORF">M5K25_019764</name>
</gene>
<dbReference type="Proteomes" id="UP001552299">
    <property type="component" value="Unassembled WGS sequence"/>
</dbReference>
<organism evidence="5 6">
    <name type="scientific">Dendrobium thyrsiflorum</name>
    <name type="common">Pinecone-like raceme dendrobium</name>
    <name type="synonym">Orchid</name>
    <dbReference type="NCBI Taxonomy" id="117978"/>
    <lineage>
        <taxon>Eukaryota</taxon>
        <taxon>Viridiplantae</taxon>
        <taxon>Streptophyta</taxon>
        <taxon>Embryophyta</taxon>
        <taxon>Tracheophyta</taxon>
        <taxon>Spermatophyta</taxon>
        <taxon>Magnoliopsida</taxon>
        <taxon>Liliopsida</taxon>
        <taxon>Asparagales</taxon>
        <taxon>Orchidaceae</taxon>
        <taxon>Epidendroideae</taxon>
        <taxon>Malaxideae</taxon>
        <taxon>Dendrobiinae</taxon>
        <taxon>Dendrobium</taxon>
    </lineage>
</organism>
<dbReference type="PROSITE" id="PS50102">
    <property type="entry name" value="RRM"/>
    <property type="match status" value="2"/>
</dbReference>
<feature type="compositionally biased region" description="Basic and acidic residues" evidence="3">
    <location>
        <begin position="53"/>
        <end position="62"/>
    </location>
</feature>